<feature type="transmembrane region" description="Helical" evidence="1">
    <location>
        <begin position="54"/>
        <end position="70"/>
    </location>
</feature>
<evidence type="ECO:0000313" key="2">
    <source>
        <dbReference type="EMBL" id="TWE08975.1"/>
    </source>
</evidence>
<sequence length="109" mass="12161">MEELRSFSPSLRFFIELTNDIKTGVLLQYIFIVVLSVIVYRLGFAKKLPLGKNIVIYFSLCVGCVLMLFFSYALPIAEGLGVAALLLIIYKIRLHQTKKQSNSGVTGGE</sequence>
<dbReference type="EMBL" id="VIVN01000001">
    <property type="protein sequence ID" value="TWE08975.1"/>
    <property type="molecule type" value="Genomic_DNA"/>
</dbReference>
<accession>A0A561E023</accession>
<keyword evidence="1" id="KW-0472">Membrane</keyword>
<gene>
    <name evidence="2" type="ORF">FB550_1011007</name>
</gene>
<keyword evidence="3" id="KW-1185">Reference proteome</keyword>
<organism evidence="2 3">
    <name type="scientific">Neobacillus bataviensis</name>
    <dbReference type="NCBI Taxonomy" id="220685"/>
    <lineage>
        <taxon>Bacteria</taxon>
        <taxon>Bacillati</taxon>
        <taxon>Bacillota</taxon>
        <taxon>Bacilli</taxon>
        <taxon>Bacillales</taxon>
        <taxon>Bacillaceae</taxon>
        <taxon>Neobacillus</taxon>
    </lineage>
</organism>
<dbReference type="AlphaFoldDB" id="A0A561E023"/>
<dbReference type="Proteomes" id="UP000319671">
    <property type="component" value="Unassembled WGS sequence"/>
</dbReference>
<keyword evidence="1" id="KW-0812">Transmembrane</keyword>
<dbReference type="Pfam" id="PF14036">
    <property type="entry name" value="YlaH"/>
    <property type="match status" value="1"/>
</dbReference>
<name>A0A561E023_9BACI</name>
<protein>
    <submittedName>
        <fullName evidence="2">YlaH-like protein</fullName>
    </submittedName>
</protein>
<dbReference type="RefSeq" id="WP_176541004.1">
    <property type="nucleotide sequence ID" value="NZ_VIVN01000001.1"/>
</dbReference>
<comment type="caution">
    <text evidence="2">The sequence shown here is derived from an EMBL/GenBank/DDBJ whole genome shotgun (WGS) entry which is preliminary data.</text>
</comment>
<dbReference type="InterPro" id="IPR025620">
    <property type="entry name" value="YlaH"/>
</dbReference>
<evidence type="ECO:0000313" key="3">
    <source>
        <dbReference type="Proteomes" id="UP000319671"/>
    </source>
</evidence>
<feature type="transmembrane region" description="Helical" evidence="1">
    <location>
        <begin position="26"/>
        <end position="42"/>
    </location>
</feature>
<evidence type="ECO:0000256" key="1">
    <source>
        <dbReference type="SAM" id="Phobius"/>
    </source>
</evidence>
<proteinExistence type="predicted"/>
<keyword evidence="1" id="KW-1133">Transmembrane helix</keyword>
<reference evidence="2 3" key="1">
    <citation type="submission" date="2019-06" db="EMBL/GenBank/DDBJ databases">
        <title>Sorghum-associated microbial communities from plants grown in Nebraska, USA.</title>
        <authorList>
            <person name="Schachtman D."/>
        </authorList>
    </citation>
    <scope>NUCLEOTIDE SEQUENCE [LARGE SCALE GENOMIC DNA]</scope>
    <source>
        <strain evidence="2 3">2482</strain>
    </source>
</reference>